<dbReference type="InterPro" id="IPR036278">
    <property type="entry name" value="Sialidase_sf"/>
</dbReference>
<feature type="signal peptide" evidence="2">
    <location>
        <begin position="1"/>
        <end position="30"/>
    </location>
</feature>
<dbReference type="SUPFAM" id="SSF50939">
    <property type="entry name" value="Sialidases"/>
    <property type="match status" value="1"/>
</dbReference>
<feature type="region of interest" description="Disordered" evidence="1">
    <location>
        <begin position="114"/>
        <end position="149"/>
    </location>
</feature>
<dbReference type="InterPro" id="IPR015943">
    <property type="entry name" value="WD40/YVTN_repeat-like_dom_sf"/>
</dbReference>
<feature type="chain" id="PRO_5007097610" evidence="2">
    <location>
        <begin position="31"/>
        <end position="886"/>
    </location>
</feature>
<reference evidence="4" key="1">
    <citation type="submission" date="2015-10" db="EMBL/GenBank/DDBJ databases">
        <authorList>
            <person name="Ju K.-S."/>
            <person name="Doroghazi J.R."/>
            <person name="Metcalf W.W."/>
        </authorList>
    </citation>
    <scope>NUCLEOTIDE SEQUENCE [LARGE SCALE GENOMIC DNA]</scope>
    <source>
        <strain evidence="4">NRRL 3151</strain>
    </source>
</reference>
<protein>
    <submittedName>
        <fullName evidence="3">Glycosyl hydrolase</fullName>
    </submittedName>
</protein>
<organism evidence="3 4">
    <name type="scientific">Streptomyces regalis</name>
    <dbReference type="NCBI Taxonomy" id="68262"/>
    <lineage>
        <taxon>Bacteria</taxon>
        <taxon>Bacillati</taxon>
        <taxon>Actinomycetota</taxon>
        <taxon>Actinomycetes</taxon>
        <taxon>Kitasatosporales</taxon>
        <taxon>Streptomycetaceae</taxon>
        <taxon>Streptomyces</taxon>
    </lineage>
</organism>
<dbReference type="AlphaFoldDB" id="A0A101JCP1"/>
<dbReference type="RefSeq" id="WP_062711285.1">
    <property type="nucleotide sequence ID" value="NZ_LLZG01000377.1"/>
</dbReference>
<feature type="compositionally biased region" description="Acidic residues" evidence="1">
    <location>
        <begin position="60"/>
        <end position="75"/>
    </location>
</feature>
<feature type="region of interest" description="Disordered" evidence="1">
    <location>
        <begin position="55"/>
        <end position="75"/>
    </location>
</feature>
<evidence type="ECO:0000256" key="2">
    <source>
        <dbReference type="SAM" id="SignalP"/>
    </source>
</evidence>
<dbReference type="OrthoDB" id="9764804at2"/>
<keyword evidence="4" id="KW-1185">Reference proteome</keyword>
<feature type="compositionally biased region" description="Basic and acidic residues" evidence="1">
    <location>
        <begin position="118"/>
        <end position="137"/>
    </location>
</feature>
<sequence length="886" mass="93770">MAVSGRRARRIWAVLATSAALGLTVTQAQAAPGGDDAPFGVRILHEQALLHERQGGLSLSEEEGPGEEEPGDGGEENEHIAARAEEYAQARTAPGGIVAPGAFGAAFGEMLNLPDTKGSWRNDTRLPYDADDPRYRDINSNSSGGAGKVTGRVTGMAADDRGYVYAGSANGGVFRSRTGGGHWTNISDELPALSTGDLQLDPRGRLWYATGEANTSATAFLGTGVYVLKDPRYGKFSRRDRVGGDELESTSINALRFAGDKVWAATTRGVWSHSTKTFKGPWKLEFAPNPDYLPGGPKDDDESAAYKNIASDIAIDAKDPNKVVLAVGWRSGDTYNGFYAKGRSGSWERLTDLGELPANAEYVGNVSFARSADGSRYYAIDQSPQQMAGNPDSGLAGIYASKSGSPTGPWTKIADYKQLRDSGSALTGEGYQPGIQAWYNQFLTVDPKNPDHVYAGLEEVFETKDGGKTWTVPGPYWNFGFECWSIDPAKQSGDCPQTTHPDQHAVAIGSYYGKPYVLVGNDGGVYRRPVNGSAGSDGHATDWTSLNDGTMDALQYYSVGVGTDPASRGIAVTGGLQDNGQSMLRPGDRVMGSNFGGDGGDTITDPDNGCNIAEEYVYLSVSVTQNCAVNDGSWIDDPAGATSYSVAPPDNKTAEARFIAPLSADIKNKNTWVAGGRHVWVNTKGYGIRSGSEWFEAFDLGQGRTATAVASSGGKVYAAWCGPCNNQGFARGVAVGNADGTGWHELNLPVDSKVPNRYLSGLAVDPADSDHVLLAVNGFSRKWTEGPGAGVGHLFETKDGGATWTDVSGNLPDVPANSVVLLKNGTIALGTDLGVLVRTPKSSGWKVAGANLPTTAVLQLKTGPDGRLYAATHGRGIWSIDVRRLR</sequence>
<keyword evidence="3" id="KW-0378">Hydrolase</keyword>
<proteinExistence type="predicted"/>
<evidence type="ECO:0000313" key="3">
    <source>
        <dbReference type="EMBL" id="KUL24330.1"/>
    </source>
</evidence>
<dbReference type="SUPFAM" id="SSF110296">
    <property type="entry name" value="Oligoxyloglucan reducing end-specific cellobiohydrolase"/>
    <property type="match status" value="1"/>
</dbReference>
<dbReference type="Gene3D" id="2.130.10.10">
    <property type="entry name" value="YVTN repeat-like/Quinoprotein amine dehydrogenase"/>
    <property type="match status" value="3"/>
</dbReference>
<accession>A0A101JCP1</accession>
<keyword evidence="2" id="KW-0732">Signal</keyword>
<evidence type="ECO:0000256" key="1">
    <source>
        <dbReference type="SAM" id="MobiDB-lite"/>
    </source>
</evidence>
<dbReference type="EMBL" id="LLZG01000377">
    <property type="protein sequence ID" value="KUL24330.1"/>
    <property type="molecule type" value="Genomic_DNA"/>
</dbReference>
<dbReference type="Proteomes" id="UP000053923">
    <property type="component" value="Unassembled WGS sequence"/>
</dbReference>
<evidence type="ECO:0000313" key="4">
    <source>
        <dbReference type="Proteomes" id="UP000053923"/>
    </source>
</evidence>
<name>A0A101JCP1_9ACTN</name>
<comment type="caution">
    <text evidence="3">The sequence shown here is derived from an EMBL/GenBank/DDBJ whole genome shotgun (WGS) entry which is preliminary data.</text>
</comment>
<gene>
    <name evidence="3" type="ORF">ADL12_37595</name>
</gene>
<dbReference type="GO" id="GO:0016787">
    <property type="term" value="F:hydrolase activity"/>
    <property type="evidence" value="ECO:0007669"/>
    <property type="project" value="UniProtKB-KW"/>
</dbReference>